<dbReference type="Pfam" id="PF02585">
    <property type="entry name" value="PIG-L"/>
    <property type="match status" value="1"/>
</dbReference>
<dbReference type="InterPro" id="IPR003737">
    <property type="entry name" value="GlcNAc_PI_deacetylase-related"/>
</dbReference>
<keyword evidence="2" id="KW-1185">Reference proteome</keyword>
<evidence type="ECO:0000313" key="2">
    <source>
        <dbReference type="Proteomes" id="UP000284178"/>
    </source>
</evidence>
<proteinExistence type="predicted"/>
<dbReference type="SUPFAM" id="SSF102588">
    <property type="entry name" value="LmbE-like"/>
    <property type="match status" value="1"/>
</dbReference>
<dbReference type="AlphaFoldDB" id="A0A412FKN9"/>
<organism evidence="1 2">
    <name type="scientific">Holdemania filiformis</name>
    <dbReference type="NCBI Taxonomy" id="61171"/>
    <lineage>
        <taxon>Bacteria</taxon>
        <taxon>Bacillati</taxon>
        <taxon>Bacillota</taxon>
        <taxon>Erysipelotrichia</taxon>
        <taxon>Erysipelotrichales</taxon>
        <taxon>Erysipelotrichaceae</taxon>
        <taxon>Holdemania</taxon>
    </lineage>
</organism>
<gene>
    <name evidence="1" type="ORF">DWY25_15705</name>
</gene>
<accession>A0A412FKN9</accession>
<evidence type="ECO:0000313" key="1">
    <source>
        <dbReference type="EMBL" id="RGR68729.1"/>
    </source>
</evidence>
<sequence length="226" mass="25829">MTSIQRVVSIGAHSLDAELMGGPLILKYARQGAHCTLIHVTQGRLEDPAATEEAKQAYLKDLLTMNQKAAEKLGADTIWLGYVSSNMPSLEDFAQRMEQYFVDEKVDLVITHWRGSMHPRHINTHDAVVTAVKRLREKGNPIRLVYGETFEDLVGFLPQAYFTLNPEEVTQWYDAMKEYAVFRGEVNDFPYQQYYPTIGKVRQIESNNSGYTVAYMYASLIEPQLW</sequence>
<name>A0A412FKN9_9FIRM</name>
<dbReference type="Proteomes" id="UP000284178">
    <property type="component" value="Unassembled WGS sequence"/>
</dbReference>
<dbReference type="RefSeq" id="WP_117896018.1">
    <property type="nucleotide sequence ID" value="NZ_CABJCV010000026.1"/>
</dbReference>
<reference evidence="1 2" key="1">
    <citation type="submission" date="2018-08" db="EMBL/GenBank/DDBJ databases">
        <title>A genome reference for cultivated species of the human gut microbiota.</title>
        <authorList>
            <person name="Zou Y."/>
            <person name="Xue W."/>
            <person name="Luo G."/>
        </authorList>
    </citation>
    <scope>NUCLEOTIDE SEQUENCE [LARGE SCALE GENOMIC DNA]</scope>
    <source>
        <strain evidence="1 2">AF24-29</strain>
    </source>
</reference>
<dbReference type="InterPro" id="IPR024078">
    <property type="entry name" value="LmbE-like_dom_sf"/>
</dbReference>
<dbReference type="GeneID" id="83016843"/>
<dbReference type="Gene3D" id="3.40.50.10320">
    <property type="entry name" value="LmbE-like"/>
    <property type="match status" value="1"/>
</dbReference>
<dbReference type="EMBL" id="QRUP01000026">
    <property type="protein sequence ID" value="RGR68729.1"/>
    <property type="molecule type" value="Genomic_DNA"/>
</dbReference>
<protein>
    <submittedName>
        <fullName evidence="1">PIG-L family deacetylase</fullName>
    </submittedName>
</protein>
<comment type="caution">
    <text evidence="1">The sequence shown here is derived from an EMBL/GenBank/DDBJ whole genome shotgun (WGS) entry which is preliminary data.</text>
</comment>